<gene>
    <name evidence="1" type="ORF">CD31_02640</name>
</gene>
<dbReference type="Proteomes" id="UP000030487">
    <property type="component" value="Unassembled WGS sequence"/>
</dbReference>
<keyword evidence="2" id="KW-1185">Reference proteome</keyword>
<organism evidence="1 2">
    <name type="scientific">Lysinibacillus boronitolerans JCM 21713 = 10a = NBRC 103108</name>
    <dbReference type="NCBI Taxonomy" id="1294264"/>
    <lineage>
        <taxon>Bacteria</taxon>
        <taxon>Bacillati</taxon>
        <taxon>Bacillota</taxon>
        <taxon>Bacilli</taxon>
        <taxon>Bacillales</taxon>
        <taxon>Bacillaceae</taxon>
        <taxon>Lysinibacillus</taxon>
    </lineage>
</organism>
<name>A0ABR4Y3X7_9BACI</name>
<comment type="caution">
    <text evidence="1">The sequence shown here is derived from an EMBL/GenBank/DDBJ whole genome shotgun (WGS) entry which is preliminary data.</text>
</comment>
<evidence type="ECO:0000313" key="2">
    <source>
        <dbReference type="Proteomes" id="UP000030487"/>
    </source>
</evidence>
<proteinExistence type="predicted"/>
<reference evidence="1 2" key="1">
    <citation type="submission" date="2014-02" db="EMBL/GenBank/DDBJ databases">
        <title>Draft genome sequence of Lysinibacillus boronitolerans NBRC 103108.</title>
        <authorList>
            <person name="Zhang F."/>
            <person name="Wang G."/>
            <person name="Zhang L."/>
        </authorList>
    </citation>
    <scope>NUCLEOTIDE SEQUENCE [LARGE SCALE GENOMIC DNA]</scope>
    <source>
        <strain evidence="1 2">NBRC 103108</strain>
    </source>
</reference>
<sequence length="312" mass="35733">MNTPSNEKKSAEDFENKIAESFVTSDKVFYFAKINIHGNIFKPNLDELIHTEIPRVIEAAKDIKLKHSTISFTDIIRKEINNRTVIIGHLTNSKKEKLRFKSGSNTFVSNTDNEVANSAMFIYDLGSEILSFTTTTKIGVDQFIKHFTSLLSQDEVVGEVVIKLIPEEYDIIEEIKAIDKITFLKFSLIHPNPGKRHYNMYQKMVKETSSKEMEISFKDEKDGLKIKNEKETIENETVNDGIEMVQSGYGEIEVRGENISYVDSGKKRKTKKRIVKRKKFNSKNSNKKLSVKDSSSSKAFEKVVDFIIKNLL</sequence>
<evidence type="ECO:0000313" key="1">
    <source>
        <dbReference type="EMBL" id="KGR88743.1"/>
    </source>
</evidence>
<dbReference type="Pfam" id="PF15931">
    <property type="entry name" value="DUF4747"/>
    <property type="match status" value="1"/>
</dbReference>
<protein>
    <submittedName>
        <fullName evidence="1">Uncharacterized protein</fullName>
    </submittedName>
</protein>
<dbReference type="InterPro" id="IPR031832">
    <property type="entry name" value="DUF4747"/>
</dbReference>
<accession>A0ABR4Y3X7</accession>
<dbReference type="RefSeq" id="WP_036075602.1">
    <property type="nucleotide sequence ID" value="NZ_AVCW01000026.1"/>
</dbReference>
<dbReference type="EMBL" id="JPVR01000056">
    <property type="protein sequence ID" value="KGR88743.1"/>
    <property type="molecule type" value="Genomic_DNA"/>
</dbReference>